<dbReference type="InterPro" id="IPR018640">
    <property type="entry name" value="DUF2063"/>
</dbReference>
<evidence type="ECO:0000259" key="1">
    <source>
        <dbReference type="Pfam" id="PF09836"/>
    </source>
</evidence>
<name>A0A3S4BHC8_9BRAD</name>
<evidence type="ECO:0000313" key="2">
    <source>
        <dbReference type="EMBL" id="VCU09967.1"/>
    </source>
</evidence>
<dbReference type="OrthoDB" id="4146344at2"/>
<feature type="domain" description="Putative DNA-binding" evidence="1">
    <location>
        <begin position="11"/>
        <end position="101"/>
    </location>
</feature>
<sequence>MTAPPLLTTPQDDFAPALLDPDHPLPADVTSHTTRHPVRRFAVYRNNVTVGLIEAVRARFPAIERIVGDDFFAAMARTFVRAHPPRSPILAIYGDAFPDFVAGFPPAAEMPWLADVARLEAARTVAYHAADATPLDPPAFAALDPARLGAARIALHPSAVVVRSSWPIVTGWAMNSGEAPLGPVDFGVPEDALVLRPALTVVVHRLPPGTAVLLAALAAGDTLAEAATTASGATPGFDLTAALAVVVGTGITIGIAFDPEPQP</sequence>
<reference evidence="3" key="1">
    <citation type="submission" date="2018-10" db="EMBL/GenBank/DDBJ databases">
        <authorList>
            <person name="Peiro R."/>
            <person name="Begona"/>
            <person name="Cbmso G."/>
            <person name="Lopez M."/>
            <person name="Gonzalez S."/>
            <person name="Sacristan E."/>
            <person name="Castillo E."/>
        </authorList>
    </citation>
    <scope>NUCLEOTIDE SEQUENCE [LARGE SCALE GENOMIC DNA]</scope>
</reference>
<dbReference type="Proteomes" id="UP000289200">
    <property type="component" value="Unassembled WGS sequence"/>
</dbReference>
<proteinExistence type="predicted"/>
<comment type="caution">
    <text evidence="2">The sequence shown here is derived from an EMBL/GenBank/DDBJ whole genome shotgun (WGS) entry which is preliminary data.</text>
</comment>
<protein>
    <recommendedName>
        <fullName evidence="1">Putative DNA-binding domain-containing protein</fullName>
    </recommendedName>
</protein>
<dbReference type="AlphaFoldDB" id="A0A3S4BHC8"/>
<dbReference type="EMBL" id="UWOC01000170">
    <property type="protein sequence ID" value="VCU09967.1"/>
    <property type="molecule type" value="Genomic_DNA"/>
</dbReference>
<dbReference type="RefSeq" id="WP_129610532.1">
    <property type="nucleotide sequence ID" value="NZ_UWOC01000170.1"/>
</dbReference>
<accession>A0A3S4BHC8</accession>
<dbReference type="InterPro" id="IPR044922">
    <property type="entry name" value="DUF2063_N_sf"/>
</dbReference>
<organism evidence="2 3">
    <name type="scientific">Rhodoplanes serenus</name>
    <dbReference type="NCBI Taxonomy" id="200615"/>
    <lineage>
        <taxon>Bacteria</taxon>
        <taxon>Pseudomonadati</taxon>
        <taxon>Pseudomonadota</taxon>
        <taxon>Alphaproteobacteria</taxon>
        <taxon>Hyphomicrobiales</taxon>
        <taxon>Nitrobacteraceae</taxon>
        <taxon>Rhodoplanes</taxon>
    </lineage>
</organism>
<dbReference type="Gene3D" id="1.10.150.690">
    <property type="entry name" value="DUF2063"/>
    <property type="match status" value="1"/>
</dbReference>
<evidence type="ECO:0000313" key="3">
    <source>
        <dbReference type="Proteomes" id="UP000289200"/>
    </source>
</evidence>
<keyword evidence="3" id="KW-1185">Reference proteome</keyword>
<gene>
    <name evidence="2" type="ORF">RHODGE_RHODGE_03624</name>
</gene>
<dbReference type="Pfam" id="PF09836">
    <property type="entry name" value="DUF2063"/>
    <property type="match status" value="1"/>
</dbReference>